<organism evidence="2">
    <name type="scientific">marine metagenome</name>
    <dbReference type="NCBI Taxonomy" id="408172"/>
    <lineage>
        <taxon>unclassified sequences</taxon>
        <taxon>metagenomes</taxon>
        <taxon>ecological metagenomes</taxon>
    </lineage>
</organism>
<protein>
    <recommendedName>
        <fullName evidence="1">Pyrrolo-quinoline quinone repeat domain-containing protein</fullName>
    </recommendedName>
</protein>
<evidence type="ECO:0000313" key="2">
    <source>
        <dbReference type="EMBL" id="SVA31490.1"/>
    </source>
</evidence>
<dbReference type="Pfam" id="PF01011">
    <property type="entry name" value="PQQ"/>
    <property type="match status" value="1"/>
</dbReference>
<feature type="domain" description="Pyrrolo-quinoline quinone repeat" evidence="1">
    <location>
        <begin position="23"/>
        <end position="136"/>
    </location>
</feature>
<gene>
    <name evidence="2" type="ORF">METZ01_LOCUS84344</name>
</gene>
<sequence length="141" mass="15493">MRINLTLVLVAFFGASYLQAQGWPSYGGDPGSSKYSPLKQITKDNVDDLEIAWSYRTGEGEGPTLRAGHFGLQVTPILLPDEAGGALVICSAFHRVIALDPATGQMRWEFDPEIERGRRGIQYKCRGVAQWHDERAAEGTA</sequence>
<dbReference type="Gene3D" id="2.140.10.10">
    <property type="entry name" value="Quinoprotein alcohol dehydrogenase-like superfamily"/>
    <property type="match status" value="1"/>
</dbReference>
<dbReference type="InterPro" id="IPR011047">
    <property type="entry name" value="Quinoprotein_ADH-like_sf"/>
</dbReference>
<feature type="non-terminal residue" evidence="2">
    <location>
        <position position="141"/>
    </location>
</feature>
<evidence type="ECO:0000259" key="1">
    <source>
        <dbReference type="Pfam" id="PF01011"/>
    </source>
</evidence>
<dbReference type="AlphaFoldDB" id="A0A381UTS6"/>
<dbReference type="EMBL" id="UINC01007113">
    <property type="protein sequence ID" value="SVA31490.1"/>
    <property type="molecule type" value="Genomic_DNA"/>
</dbReference>
<reference evidence="2" key="1">
    <citation type="submission" date="2018-05" db="EMBL/GenBank/DDBJ databases">
        <authorList>
            <person name="Lanie J.A."/>
            <person name="Ng W.-L."/>
            <person name="Kazmierczak K.M."/>
            <person name="Andrzejewski T.M."/>
            <person name="Davidsen T.M."/>
            <person name="Wayne K.J."/>
            <person name="Tettelin H."/>
            <person name="Glass J.I."/>
            <person name="Rusch D."/>
            <person name="Podicherti R."/>
            <person name="Tsui H.-C.T."/>
            <person name="Winkler M.E."/>
        </authorList>
    </citation>
    <scope>NUCLEOTIDE SEQUENCE</scope>
</reference>
<dbReference type="InterPro" id="IPR002372">
    <property type="entry name" value="PQQ_rpt_dom"/>
</dbReference>
<name>A0A381UTS6_9ZZZZ</name>
<dbReference type="SUPFAM" id="SSF50998">
    <property type="entry name" value="Quinoprotein alcohol dehydrogenase-like"/>
    <property type="match status" value="1"/>
</dbReference>
<proteinExistence type="predicted"/>
<accession>A0A381UTS6</accession>